<keyword evidence="3" id="KW-1003">Cell membrane</keyword>
<reference evidence="9 10" key="1">
    <citation type="journal article" date="2014" name="J. Biotechnol.">
        <title>Complete genome sequence of the actinobacterium Actinoplanes friuliensis HAG 010964, producer of the lipopeptide antibiotic friulimycin.</title>
        <authorList>
            <person name="Ruckert C."/>
            <person name="Szczepanowski R."/>
            <person name="Albersmeier A."/>
            <person name="Goesmann A."/>
            <person name="Fischer N."/>
            <person name="Steinkamper A."/>
            <person name="Puhler A."/>
            <person name="Biener R."/>
            <person name="Schwartz D."/>
            <person name="Kalinowski J."/>
        </authorList>
    </citation>
    <scope>NUCLEOTIDE SEQUENCE [LARGE SCALE GENOMIC DNA]</scope>
    <source>
        <strain evidence="9 10">DSM 7358</strain>
    </source>
</reference>
<feature type="transmembrane region" description="Helical" evidence="8">
    <location>
        <begin position="278"/>
        <end position="296"/>
    </location>
</feature>
<feature type="transmembrane region" description="Helical" evidence="8">
    <location>
        <begin position="302"/>
        <end position="322"/>
    </location>
</feature>
<evidence type="ECO:0000256" key="4">
    <source>
        <dbReference type="ARBA" id="ARBA00022519"/>
    </source>
</evidence>
<feature type="transmembrane region" description="Helical" evidence="8">
    <location>
        <begin position="221"/>
        <end position="241"/>
    </location>
</feature>
<feature type="transmembrane region" description="Helical" evidence="8">
    <location>
        <begin position="20"/>
        <end position="42"/>
    </location>
</feature>
<dbReference type="KEGG" id="afs:AFR_13070"/>
<comment type="subcellular location">
    <subcellularLocation>
        <location evidence="1">Cell membrane</location>
        <topology evidence="1">Multi-pass membrane protein</topology>
    </subcellularLocation>
</comment>
<dbReference type="CDD" id="cd06579">
    <property type="entry name" value="TM_PBP1_transp_AraH_like"/>
    <property type="match status" value="1"/>
</dbReference>
<feature type="transmembrane region" description="Helical" evidence="8">
    <location>
        <begin position="253"/>
        <end position="271"/>
    </location>
</feature>
<dbReference type="PATRIC" id="fig|1246995.3.peg.2654"/>
<dbReference type="STRING" id="1246995.AFR_13070"/>
<evidence type="ECO:0000256" key="8">
    <source>
        <dbReference type="SAM" id="Phobius"/>
    </source>
</evidence>
<organism evidence="9 10">
    <name type="scientific">Actinoplanes friuliensis DSM 7358</name>
    <dbReference type="NCBI Taxonomy" id="1246995"/>
    <lineage>
        <taxon>Bacteria</taxon>
        <taxon>Bacillati</taxon>
        <taxon>Actinomycetota</taxon>
        <taxon>Actinomycetes</taxon>
        <taxon>Micromonosporales</taxon>
        <taxon>Micromonosporaceae</taxon>
        <taxon>Actinoplanes</taxon>
    </lineage>
</organism>
<dbReference type="AlphaFoldDB" id="U5VYU5"/>
<protein>
    <submittedName>
        <fullName evidence="9">Inner-membrane translocator</fullName>
    </submittedName>
</protein>
<dbReference type="HOGENOM" id="CLU_028880_4_3_11"/>
<dbReference type="InterPro" id="IPR001851">
    <property type="entry name" value="ABC_transp_permease"/>
</dbReference>
<accession>U5VYU5</accession>
<feature type="transmembrane region" description="Helical" evidence="8">
    <location>
        <begin position="172"/>
        <end position="193"/>
    </location>
</feature>
<sequence>MTTISPPAPRSAWHGLRDALAFRNISAIYIFVVMVVLFSILAPDTFPTVDTVRIILTDQALTAILAIGLVAPLAAGAFDLSIGSQLGLAAIVVAWLLAHQDFGLWTAIAATLAVGVVVGLINGLLIVKAGISSFITTLGMSSVVLAAIAWISDDAQILDLGSDFQQIATYEIFGISTSVYLMLVLGVVVWYVLDNTHLGRVVYATGGNAGAARLSGVRTDVVVVASMVACAVLAAVAGILLSSSLATGDPTVGPGYMLPAFAAVFLGSTQFRNGRFNVLGTVVAVYVLATGVKGLQLAGAPVWIPELFNGVALLLAVAITRLRKSSRRPAA</sequence>
<evidence type="ECO:0000313" key="10">
    <source>
        <dbReference type="Proteomes" id="UP000017746"/>
    </source>
</evidence>
<evidence type="ECO:0000256" key="1">
    <source>
        <dbReference type="ARBA" id="ARBA00004651"/>
    </source>
</evidence>
<dbReference type="GO" id="GO:0005886">
    <property type="term" value="C:plasma membrane"/>
    <property type="evidence" value="ECO:0007669"/>
    <property type="project" value="UniProtKB-SubCell"/>
</dbReference>
<keyword evidence="5 8" id="KW-0812">Transmembrane</keyword>
<evidence type="ECO:0000313" key="9">
    <source>
        <dbReference type="EMBL" id="AGZ40900.1"/>
    </source>
</evidence>
<keyword evidence="6 8" id="KW-1133">Transmembrane helix</keyword>
<feature type="transmembrane region" description="Helical" evidence="8">
    <location>
        <begin position="134"/>
        <end position="152"/>
    </location>
</feature>
<gene>
    <name evidence="9" type="ORF">AFR_13070</name>
</gene>
<dbReference type="RefSeq" id="WP_023360959.1">
    <property type="nucleotide sequence ID" value="NC_022657.1"/>
</dbReference>
<dbReference type="Pfam" id="PF02653">
    <property type="entry name" value="BPD_transp_2"/>
    <property type="match status" value="1"/>
</dbReference>
<keyword evidence="7 8" id="KW-0472">Membrane</keyword>
<evidence type="ECO:0000256" key="7">
    <source>
        <dbReference type="ARBA" id="ARBA00023136"/>
    </source>
</evidence>
<dbReference type="PANTHER" id="PTHR32196:SF21">
    <property type="entry name" value="ABC TRANSPORTER PERMEASE PROTEIN YPHD-RELATED"/>
    <property type="match status" value="1"/>
</dbReference>
<keyword evidence="4" id="KW-0997">Cell inner membrane</keyword>
<feature type="transmembrane region" description="Helical" evidence="8">
    <location>
        <begin position="80"/>
        <end position="98"/>
    </location>
</feature>
<dbReference type="eggNOG" id="COG1172">
    <property type="taxonomic scope" value="Bacteria"/>
</dbReference>
<proteinExistence type="predicted"/>
<dbReference type="PANTHER" id="PTHR32196">
    <property type="entry name" value="ABC TRANSPORTER PERMEASE PROTEIN YPHD-RELATED-RELATED"/>
    <property type="match status" value="1"/>
</dbReference>
<dbReference type="GO" id="GO:0022857">
    <property type="term" value="F:transmembrane transporter activity"/>
    <property type="evidence" value="ECO:0007669"/>
    <property type="project" value="InterPro"/>
</dbReference>
<name>U5VYU5_9ACTN</name>
<feature type="transmembrane region" description="Helical" evidence="8">
    <location>
        <begin position="54"/>
        <end position="73"/>
    </location>
</feature>
<dbReference type="Proteomes" id="UP000017746">
    <property type="component" value="Chromosome"/>
</dbReference>
<feature type="transmembrane region" description="Helical" evidence="8">
    <location>
        <begin position="104"/>
        <end position="127"/>
    </location>
</feature>
<evidence type="ECO:0000256" key="3">
    <source>
        <dbReference type="ARBA" id="ARBA00022475"/>
    </source>
</evidence>
<dbReference type="EMBL" id="CP006272">
    <property type="protein sequence ID" value="AGZ40900.1"/>
    <property type="molecule type" value="Genomic_DNA"/>
</dbReference>
<evidence type="ECO:0000256" key="6">
    <source>
        <dbReference type="ARBA" id="ARBA00022989"/>
    </source>
</evidence>
<evidence type="ECO:0000256" key="2">
    <source>
        <dbReference type="ARBA" id="ARBA00022448"/>
    </source>
</evidence>
<keyword evidence="10" id="KW-1185">Reference proteome</keyword>
<evidence type="ECO:0000256" key="5">
    <source>
        <dbReference type="ARBA" id="ARBA00022692"/>
    </source>
</evidence>
<keyword evidence="2" id="KW-0813">Transport</keyword>